<sequence>MVHVAKSLTDVRIILPPMHGIKPPAIKSKLRAASRDLGELDLHLKLKIHCTLFVFIHLSSIQRAYLLFFFTKIRVPIVAKKVDALEERLEGEMSQIKATVEGRISSMEDKFSNLEVMMKKALELHNPTVASEARVSVGGNTNYGSHRDDHDVEILEGEERRPLQEPIQREEIGRTYGESREHVGYERRGSDFGRREVDYNRRGANFEGRRGEIEEGFGLRGD</sequence>
<gene>
    <name evidence="1" type="ORF">M5K25_017391</name>
</gene>
<organism evidence="1 2">
    <name type="scientific">Dendrobium thyrsiflorum</name>
    <name type="common">Pinecone-like raceme dendrobium</name>
    <name type="synonym">Orchid</name>
    <dbReference type="NCBI Taxonomy" id="117978"/>
    <lineage>
        <taxon>Eukaryota</taxon>
        <taxon>Viridiplantae</taxon>
        <taxon>Streptophyta</taxon>
        <taxon>Embryophyta</taxon>
        <taxon>Tracheophyta</taxon>
        <taxon>Spermatophyta</taxon>
        <taxon>Magnoliopsida</taxon>
        <taxon>Liliopsida</taxon>
        <taxon>Asparagales</taxon>
        <taxon>Orchidaceae</taxon>
        <taxon>Epidendroideae</taxon>
        <taxon>Malaxideae</taxon>
        <taxon>Dendrobiinae</taxon>
        <taxon>Dendrobium</taxon>
    </lineage>
</organism>
<name>A0ABD0UML2_DENTH</name>
<dbReference type="Proteomes" id="UP001552299">
    <property type="component" value="Unassembled WGS sequence"/>
</dbReference>
<proteinExistence type="predicted"/>
<evidence type="ECO:0000313" key="2">
    <source>
        <dbReference type="Proteomes" id="UP001552299"/>
    </source>
</evidence>
<keyword evidence="2" id="KW-1185">Reference proteome</keyword>
<dbReference type="AlphaFoldDB" id="A0ABD0UML2"/>
<evidence type="ECO:0000313" key="1">
    <source>
        <dbReference type="EMBL" id="KAL0913899.1"/>
    </source>
</evidence>
<comment type="caution">
    <text evidence="1">The sequence shown here is derived from an EMBL/GenBank/DDBJ whole genome shotgun (WGS) entry which is preliminary data.</text>
</comment>
<dbReference type="EMBL" id="JANQDX010000013">
    <property type="protein sequence ID" value="KAL0913899.1"/>
    <property type="molecule type" value="Genomic_DNA"/>
</dbReference>
<accession>A0ABD0UML2</accession>
<reference evidence="1 2" key="1">
    <citation type="journal article" date="2024" name="Plant Biotechnol. J.">
        <title>Dendrobium thyrsiflorum genome and its molecular insights into genes involved in important horticultural traits.</title>
        <authorList>
            <person name="Chen B."/>
            <person name="Wang J.Y."/>
            <person name="Zheng P.J."/>
            <person name="Li K.L."/>
            <person name="Liang Y.M."/>
            <person name="Chen X.F."/>
            <person name="Zhang C."/>
            <person name="Zhao X."/>
            <person name="He X."/>
            <person name="Zhang G.Q."/>
            <person name="Liu Z.J."/>
            <person name="Xu Q."/>
        </authorList>
    </citation>
    <scope>NUCLEOTIDE SEQUENCE [LARGE SCALE GENOMIC DNA]</scope>
    <source>
        <strain evidence="1">GZMU011</strain>
    </source>
</reference>
<protein>
    <submittedName>
        <fullName evidence="1">Uncharacterized protein</fullName>
    </submittedName>
</protein>